<comment type="catalytic activity">
    <reaction evidence="3">
        <text>N(6)-octanoyl-L-lysyl-[glycine-cleavage complex H protein] + L-lysyl-[lipoyl-carrier protein] = N(6)-octanoyl-L-lysyl-[lipoyl-carrier protein] + L-lysyl-[glycine-cleavage complex H protein]</text>
        <dbReference type="Rhea" id="RHEA:20213"/>
        <dbReference type="Rhea" id="RHEA-COMP:10500"/>
        <dbReference type="Rhea" id="RHEA-COMP:10501"/>
        <dbReference type="Rhea" id="RHEA-COMP:10503"/>
        <dbReference type="Rhea" id="RHEA-COMP:10504"/>
        <dbReference type="ChEBI" id="CHEBI:29969"/>
        <dbReference type="ChEBI" id="CHEBI:78809"/>
        <dbReference type="EC" id="2.3.1.204"/>
    </reaction>
</comment>
<dbReference type="PANTHER" id="PTHR43679">
    <property type="entry name" value="OCTANOYLTRANSFERASE LIPM-RELATED"/>
    <property type="match status" value="1"/>
</dbReference>
<proteinExistence type="inferred from homology"/>
<dbReference type="GO" id="GO:0009249">
    <property type="term" value="P:protein lipoylation"/>
    <property type="evidence" value="ECO:0007669"/>
    <property type="project" value="UniProtKB-UniRule"/>
</dbReference>
<dbReference type="Pfam" id="PF21948">
    <property type="entry name" value="LplA-B_cat"/>
    <property type="match status" value="1"/>
</dbReference>
<dbReference type="AlphaFoldDB" id="A0A9J6RAH9"/>
<comment type="similarity">
    <text evidence="3">Belongs to the octanoyltransferase LipL family.</text>
</comment>
<evidence type="ECO:0000259" key="4">
    <source>
        <dbReference type="PROSITE" id="PS51733"/>
    </source>
</evidence>
<dbReference type="GO" id="GO:0009107">
    <property type="term" value="P:lipoate biosynthetic process"/>
    <property type="evidence" value="ECO:0007669"/>
    <property type="project" value="UniProtKB-UniRule"/>
</dbReference>
<dbReference type="Proteomes" id="UP001084197">
    <property type="component" value="Unassembled WGS sequence"/>
</dbReference>
<dbReference type="SUPFAM" id="SSF55681">
    <property type="entry name" value="Class II aaRS and biotin synthetases"/>
    <property type="match status" value="1"/>
</dbReference>
<dbReference type="PROSITE" id="PS51733">
    <property type="entry name" value="BPL_LPL_CATALYTIC"/>
    <property type="match status" value="1"/>
</dbReference>
<gene>
    <name evidence="3" type="primary">lipL</name>
    <name evidence="5" type="ORF">OWO01_04880</name>
</gene>
<dbReference type="RefSeq" id="WP_268779316.1">
    <property type="nucleotide sequence ID" value="NZ_JAPRAT010000006.1"/>
</dbReference>
<evidence type="ECO:0000313" key="5">
    <source>
        <dbReference type="EMBL" id="MCZ0702543.1"/>
    </source>
</evidence>
<comment type="caution">
    <text evidence="5">The sequence shown here is derived from an EMBL/GenBank/DDBJ whole genome shotgun (WGS) entry which is preliminary data.</text>
</comment>
<feature type="domain" description="BPL/LPL catalytic" evidence="4">
    <location>
        <begin position="44"/>
        <end position="228"/>
    </location>
</feature>
<name>A0A9J6RAH9_9BACI</name>
<keyword evidence="1 3" id="KW-0808">Transferase</keyword>
<keyword evidence="5" id="KW-0436">Ligase</keyword>
<feature type="site" description="Lowers pKa of active site Cys" evidence="3">
    <location>
        <position position="160"/>
    </location>
</feature>
<sequence length="282" mass="31830">MSDWKTLFHKDQFRFIDHTNSIEPVTALDAFAVDDALALSVEKGASPTTMRIWTHDQTVVLGIPDARLPFIKEGVSWLNQQGYQAVVRNSGGLAVVLDKGVMNITLLFADGNKIGIHEGYQMMVGFIQELFADYTDQIKAFEVKGSYCPGDYDLSIDGKKFAGISQRRVKNGVAVQIYLSIEADNQARAKLIESFYKLGLQGEKSKFAYPTVEPNTMEALATLLNKPLTIDFVKNRIREKLTDLTKELQQNDLTAIEKEMYQKRKQQMIVRNKKALGDLFHE</sequence>
<dbReference type="Gene3D" id="3.30.930.10">
    <property type="entry name" value="Bira Bifunctional Protein, Domain 2"/>
    <property type="match status" value="1"/>
</dbReference>
<evidence type="ECO:0000313" key="6">
    <source>
        <dbReference type="Proteomes" id="UP001084197"/>
    </source>
</evidence>
<keyword evidence="6" id="KW-1185">Reference proteome</keyword>
<accession>A0A9J6RAH9</accession>
<comment type="miscellaneous">
    <text evidence="3">The reaction proceeds via a thioester-linked acyl-enzyme intermediate.</text>
</comment>
<dbReference type="CDD" id="cd16443">
    <property type="entry name" value="LplA"/>
    <property type="match status" value="1"/>
</dbReference>
<reference evidence="5" key="1">
    <citation type="submission" date="2022-11" db="EMBL/GenBank/DDBJ databases">
        <title>WGS of Natronobacillus azotifigens 24KS-1, an anaerobic diazotrophic haloalkaliphile from soda-rich habitats.</title>
        <authorList>
            <person name="Sorokin D.Y."/>
            <person name="Merkel A.Y."/>
        </authorList>
    </citation>
    <scope>NUCLEOTIDE SEQUENCE</scope>
    <source>
        <strain evidence="5">24KS-1</strain>
    </source>
</reference>
<protein>
    <recommendedName>
        <fullName evidence="3">Octanoyl-[GcvH]:protein N-octanoyltransferase</fullName>
        <ecNumber evidence="3">2.3.1.204</ecNumber>
    </recommendedName>
    <alternativeName>
        <fullName evidence="3">Octanoyl-[GcvH]:E2 amidotransferase</fullName>
    </alternativeName>
</protein>
<dbReference type="GO" id="GO:0033819">
    <property type="term" value="F:lipoyl(octanoyl) transferase activity"/>
    <property type="evidence" value="ECO:0007669"/>
    <property type="project" value="InterPro"/>
</dbReference>
<dbReference type="InterPro" id="IPR024897">
    <property type="entry name" value="LipL"/>
</dbReference>
<evidence type="ECO:0000256" key="1">
    <source>
        <dbReference type="ARBA" id="ARBA00022679"/>
    </source>
</evidence>
<dbReference type="EMBL" id="JAPRAT010000006">
    <property type="protein sequence ID" value="MCZ0702543.1"/>
    <property type="molecule type" value="Genomic_DNA"/>
</dbReference>
<dbReference type="InterPro" id="IPR050664">
    <property type="entry name" value="Octanoyltrans_LipM/LipL"/>
</dbReference>
<dbReference type="InterPro" id="IPR004143">
    <property type="entry name" value="BPL_LPL_catalytic"/>
</dbReference>
<dbReference type="PANTHER" id="PTHR43679:SF2">
    <property type="entry name" value="OCTANOYL-[GCVH]:PROTEIN N-OCTANOYLTRANSFERASE"/>
    <property type="match status" value="1"/>
</dbReference>
<dbReference type="HAMAP" id="MF_02119">
    <property type="entry name" value="LipL"/>
    <property type="match status" value="1"/>
</dbReference>
<dbReference type="EC" id="2.3.1.204" evidence="3"/>
<dbReference type="GO" id="GO:0016874">
    <property type="term" value="F:ligase activity"/>
    <property type="evidence" value="ECO:0007669"/>
    <property type="project" value="UniProtKB-KW"/>
</dbReference>
<evidence type="ECO:0000256" key="2">
    <source>
        <dbReference type="ARBA" id="ARBA00023315"/>
    </source>
</evidence>
<comment type="pathway">
    <text evidence="3">Protein modification; protein lipoylation via endogenous pathway; protein N(6)-(lipoyl)lysine from octanoyl-[acyl-carrier-protein].</text>
</comment>
<keyword evidence="2 3" id="KW-0012">Acyltransferase</keyword>
<dbReference type="InterPro" id="IPR045864">
    <property type="entry name" value="aa-tRNA-synth_II/BPL/LPL"/>
</dbReference>
<evidence type="ECO:0000256" key="3">
    <source>
        <dbReference type="HAMAP-Rule" id="MF_02119"/>
    </source>
</evidence>
<feature type="active site" description="Acyl-thioester intermediate" evidence="3">
    <location>
        <position position="148"/>
    </location>
</feature>
<organism evidence="5 6">
    <name type="scientific">Natronobacillus azotifigens</name>
    <dbReference type="NCBI Taxonomy" id="472978"/>
    <lineage>
        <taxon>Bacteria</taxon>
        <taxon>Bacillati</taxon>
        <taxon>Bacillota</taxon>
        <taxon>Bacilli</taxon>
        <taxon>Bacillales</taxon>
        <taxon>Bacillaceae</taxon>
        <taxon>Natronobacillus</taxon>
    </lineage>
</organism>
<comment type="function">
    <text evidence="3">Catalyzes the amidotransfer (transamidation) of the octanoyl moiety from octanoyl-GcvH to the lipoyl domain of the E2 subunit of lipoate-dependent enzymes.</text>
</comment>